<sequence>MDNFCKSIDISVVSVLTCIVAVNSAPQILDHFYPQYEMSDYESDASDNGTRWEAVRQEIKALGKKSDEIRRRNIKYMKTHDVPIDKQYKLYQQIMYAEVKVLKRIRQSWYNYGLIDVGDEAYVRKIYKLIEDSQKMTSNTKEEQVAALKNIYAELYYLRFQLRRLRLS</sequence>
<dbReference type="EMBL" id="GEDC01009174">
    <property type="protein sequence ID" value="JAS28124.1"/>
    <property type="molecule type" value="Transcribed_RNA"/>
</dbReference>
<proteinExistence type="predicted"/>
<gene>
    <name evidence="1" type="ORF">g.2803</name>
</gene>
<organism evidence="1">
    <name type="scientific">Clastoptera arizonana</name>
    <name type="common">Arizona spittle bug</name>
    <dbReference type="NCBI Taxonomy" id="38151"/>
    <lineage>
        <taxon>Eukaryota</taxon>
        <taxon>Metazoa</taxon>
        <taxon>Ecdysozoa</taxon>
        <taxon>Arthropoda</taxon>
        <taxon>Hexapoda</taxon>
        <taxon>Insecta</taxon>
        <taxon>Pterygota</taxon>
        <taxon>Neoptera</taxon>
        <taxon>Paraneoptera</taxon>
        <taxon>Hemiptera</taxon>
        <taxon>Auchenorrhyncha</taxon>
        <taxon>Cercopoidea</taxon>
        <taxon>Clastopteridae</taxon>
        <taxon>Clastoptera</taxon>
    </lineage>
</organism>
<name>A0A1B6DR15_9HEMI</name>
<evidence type="ECO:0000313" key="1">
    <source>
        <dbReference type="EMBL" id="JAS28124.1"/>
    </source>
</evidence>
<protein>
    <submittedName>
        <fullName evidence="1">Uncharacterized protein</fullName>
    </submittedName>
</protein>
<reference evidence="1" key="1">
    <citation type="submission" date="2015-12" db="EMBL/GenBank/DDBJ databases">
        <title>De novo transcriptome assembly of four potential Pierce s Disease insect vectors from Arizona vineyards.</title>
        <authorList>
            <person name="Tassone E.E."/>
        </authorList>
    </citation>
    <scope>NUCLEOTIDE SEQUENCE</scope>
</reference>
<accession>A0A1B6DR15</accession>
<dbReference type="AlphaFoldDB" id="A0A1B6DR15"/>